<dbReference type="PANTHER" id="PTHR33495:SF2">
    <property type="entry name" value="ANTI-SIGMA FACTOR ANTAGONIST TM_1081-RELATED"/>
    <property type="match status" value="1"/>
</dbReference>
<dbReference type="OrthoDB" id="3576811at2"/>
<dbReference type="Gene3D" id="3.30.750.24">
    <property type="entry name" value="STAS domain"/>
    <property type="match status" value="1"/>
</dbReference>
<protein>
    <recommendedName>
        <fullName evidence="2">Anti-sigma factor antagonist</fullName>
    </recommendedName>
</protein>
<dbReference type="PANTHER" id="PTHR33495">
    <property type="entry name" value="ANTI-SIGMA FACTOR ANTAGONIST TM_1081-RELATED-RELATED"/>
    <property type="match status" value="1"/>
</dbReference>
<evidence type="ECO:0000313" key="6">
    <source>
        <dbReference type="Proteomes" id="UP000321328"/>
    </source>
</evidence>
<organism evidence="5 6">
    <name type="scientific">Pseudonocardia asaccharolytica DSM 44247 = NBRC 16224</name>
    <dbReference type="NCBI Taxonomy" id="1123024"/>
    <lineage>
        <taxon>Bacteria</taxon>
        <taxon>Bacillati</taxon>
        <taxon>Actinomycetota</taxon>
        <taxon>Actinomycetes</taxon>
        <taxon>Pseudonocardiales</taxon>
        <taxon>Pseudonocardiaceae</taxon>
        <taxon>Pseudonocardia</taxon>
    </lineage>
</organism>
<dbReference type="GO" id="GO:0043856">
    <property type="term" value="F:anti-sigma factor antagonist activity"/>
    <property type="evidence" value="ECO:0007669"/>
    <property type="project" value="InterPro"/>
</dbReference>
<name>A0A511D528_9PSEU</name>
<evidence type="ECO:0000313" key="5">
    <source>
        <dbReference type="EMBL" id="GEL18704.1"/>
    </source>
</evidence>
<evidence type="ECO:0000256" key="3">
    <source>
        <dbReference type="SAM" id="MobiDB-lite"/>
    </source>
</evidence>
<proteinExistence type="inferred from homology"/>
<dbReference type="CDD" id="cd07043">
    <property type="entry name" value="STAS_anti-anti-sigma_factors"/>
    <property type="match status" value="1"/>
</dbReference>
<keyword evidence="6" id="KW-1185">Reference proteome</keyword>
<dbReference type="AlphaFoldDB" id="A0A511D528"/>
<dbReference type="EMBL" id="BJVI01000024">
    <property type="protein sequence ID" value="GEL18704.1"/>
    <property type="molecule type" value="Genomic_DNA"/>
</dbReference>
<evidence type="ECO:0000256" key="1">
    <source>
        <dbReference type="ARBA" id="ARBA00009013"/>
    </source>
</evidence>
<feature type="domain" description="STAS" evidence="4">
    <location>
        <begin position="26"/>
        <end position="137"/>
    </location>
</feature>
<evidence type="ECO:0000259" key="4">
    <source>
        <dbReference type="PROSITE" id="PS50801"/>
    </source>
</evidence>
<dbReference type="InterPro" id="IPR002645">
    <property type="entry name" value="STAS_dom"/>
</dbReference>
<dbReference type="Pfam" id="PF01740">
    <property type="entry name" value="STAS"/>
    <property type="match status" value="1"/>
</dbReference>
<feature type="region of interest" description="Disordered" evidence="3">
    <location>
        <begin position="1"/>
        <end position="25"/>
    </location>
</feature>
<dbReference type="STRING" id="1123024.GCA_000423625_04116"/>
<gene>
    <name evidence="5" type="ORF">PA7_25410</name>
</gene>
<comment type="caution">
    <text evidence="5">The sequence shown here is derived from an EMBL/GenBank/DDBJ whole genome shotgun (WGS) entry which is preliminary data.</text>
</comment>
<evidence type="ECO:0000256" key="2">
    <source>
        <dbReference type="RuleBase" id="RU003749"/>
    </source>
</evidence>
<dbReference type="PROSITE" id="PS50801">
    <property type="entry name" value="STAS"/>
    <property type="match status" value="1"/>
</dbReference>
<dbReference type="RefSeq" id="WP_051233344.1">
    <property type="nucleotide sequence ID" value="NZ_AUII01000026.1"/>
</dbReference>
<dbReference type="NCBIfam" id="TIGR00377">
    <property type="entry name" value="ant_ant_sig"/>
    <property type="match status" value="1"/>
</dbReference>
<dbReference type="Proteomes" id="UP000321328">
    <property type="component" value="Unassembled WGS sequence"/>
</dbReference>
<dbReference type="SUPFAM" id="SSF52091">
    <property type="entry name" value="SpoIIaa-like"/>
    <property type="match status" value="1"/>
</dbReference>
<reference evidence="5 6" key="1">
    <citation type="submission" date="2019-07" db="EMBL/GenBank/DDBJ databases">
        <title>Whole genome shotgun sequence of Pseudonocardia asaccharolytica NBRC 16224.</title>
        <authorList>
            <person name="Hosoyama A."/>
            <person name="Uohara A."/>
            <person name="Ohji S."/>
            <person name="Ichikawa N."/>
        </authorList>
    </citation>
    <scope>NUCLEOTIDE SEQUENCE [LARGE SCALE GENOMIC DNA]</scope>
    <source>
        <strain evidence="5 6">NBRC 16224</strain>
    </source>
</reference>
<sequence>MADTNPSSPSDAASIHRSSEMDDQLTVAETAPAPGTAVITVGGELDMLTSPQLRAVMLDRLGSDGAIELIVLDLDEVTFLGTSGLAVLIEVREAALKAGVELRLACAGRRVLRPLSIAGLLPMFDVHDTIEGALKPT</sequence>
<dbReference type="InterPro" id="IPR036513">
    <property type="entry name" value="STAS_dom_sf"/>
</dbReference>
<feature type="compositionally biased region" description="Polar residues" evidence="3">
    <location>
        <begin position="1"/>
        <end position="11"/>
    </location>
</feature>
<accession>A0A511D528</accession>
<comment type="similarity">
    <text evidence="1 2">Belongs to the anti-sigma-factor antagonist family.</text>
</comment>
<dbReference type="InterPro" id="IPR003658">
    <property type="entry name" value="Anti-sigma_ant"/>
</dbReference>